<evidence type="ECO:0000256" key="1">
    <source>
        <dbReference type="SAM" id="MobiDB-lite"/>
    </source>
</evidence>
<dbReference type="AlphaFoldDB" id="A0A2R7UIX4"/>
<feature type="region of interest" description="Disordered" evidence="1">
    <location>
        <begin position="37"/>
        <end position="70"/>
    </location>
</feature>
<dbReference type="Proteomes" id="UP000244874">
    <property type="component" value="Unassembled WGS sequence"/>
</dbReference>
<evidence type="ECO:0000313" key="3">
    <source>
        <dbReference type="Proteomes" id="UP000244874"/>
    </source>
</evidence>
<comment type="caution">
    <text evidence="2">The sequence shown here is derived from an EMBL/GenBank/DDBJ whole genome shotgun (WGS) entry which is preliminary data.</text>
</comment>
<protein>
    <submittedName>
        <fullName evidence="2">Uncharacterized protein</fullName>
    </submittedName>
</protein>
<reference evidence="2 3" key="1">
    <citation type="submission" date="2018-04" db="EMBL/GenBank/DDBJ databases">
        <authorList>
            <person name="Go L.Y."/>
            <person name="Mitchell J.A."/>
        </authorList>
    </citation>
    <scope>NUCLEOTIDE SEQUENCE [LARGE SCALE GENOMIC DNA]</scope>
    <source>
        <strain evidence="2 3">KCJK7865</strain>
    </source>
</reference>
<organism evidence="2 3">
    <name type="scientific">Pseudomonas plecoglossicida</name>
    <dbReference type="NCBI Taxonomy" id="70775"/>
    <lineage>
        <taxon>Bacteria</taxon>
        <taxon>Pseudomonadati</taxon>
        <taxon>Pseudomonadota</taxon>
        <taxon>Gammaproteobacteria</taxon>
        <taxon>Pseudomonadales</taxon>
        <taxon>Pseudomonadaceae</taxon>
        <taxon>Pseudomonas</taxon>
    </lineage>
</organism>
<name>A0A2R7UIX4_PSEDL</name>
<gene>
    <name evidence="2" type="ORF">DBB42_13310</name>
</gene>
<evidence type="ECO:0000313" key="2">
    <source>
        <dbReference type="EMBL" id="PTU51690.1"/>
    </source>
</evidence>
<accession>A0A2R7UIX4</accession>
<sequence length="70" mass="7485">MEPLGRPGVLGAAVQPFRDTRPLPQGFAYPCRSGLVSRKGRKAPPESPAVCQTCQTYESSSEKNPPSSLP</sequence>
<feature type="compositionally biased region" description="Polar residues" evidence="1">
    <location>
        <begin position="50"/>
        <end position="70"/>
    </location>
</feature>
<dbReference type="EMBL" id="QANO01000114">
    <property type="protein sequence ID" value="PTU51690.1"/>
    <property type="molecule type" value="Genomic_DNA"/>
</dbReference>
<proteinExistence type="predicted"/>